<accession>A0A9W9YT12</accession>
<organism evidence="1 2">
    <name type="scientific">Desmophyllum pertusum</name>
    <dbReference type="NCBI Taxonomy" id="174260"/>
    <lineage>
        <taxon>Eukaryota</taxon>
        <taxon>Metazoa</taxon>
        <taxon>Cnidaria</taxon>
        <taxon>Anthozoa</taxon>
        <taxon>Hexacorallia</taxon>
        <taxon>Scleractinia</taxon>
        <taxon>Caryophylliina</taxon>
        <taxon>Caryophylliidae</taxon>
        <taxon>Desmophyllum</taxon>
    </lineage>
</organism>
<dbReference type="PANTHER" id="PTHR31424:SF3">
    <property type="entry name" value="RING-TYPE DOMAIN-CONTAINING PROTEIN"/>
    <property type="match status" value="1"/>
</dbReference>
<keyword evidence="2" id="KW-1185">Reference proteome</keyword>
<reference evidence="1" key="1">
    <citation type="submission" date="2023-01" db="EMBL/GenBank/DDBJ databases">
        <title>Genome assembly of the deep-sea coral Lophelia pertusa.</title>
        <authorList>
            <person name="Herrera S."/>
            <person name="Cordes E."/>
        </authorList>
    </citation>
    <scope>NUCLEOTIDE SEQUENCE</scope>
    <source>
        <strain evidence="1">USNM1676648</strain>
        <tissue evidence="1">Polyp</tissue>
    </source>
</reference>
<name>A0A9W9YT12_9CNID</name>
<protein>
    <submittedName>
        <fullName evidence="1">Uncharacterized protein</fullName>
    </submittedName>
</protein>
<sequence length="176" mass="19588">MDKFGVGDEFVHELSMAVEDFPIKSYLIKQCRSELNKQVQITTTPGLAPGAQHSFKELLADKVREMKNEATLKSGENIKVKLSGDGARMSRMTNFILMSFSILQQVDEVLASKGNHTIAVVNGSESRQSIEESFADVFREVNKVIDDGFIEVDGQRVGVEIFLGGDYKVSFPLIWP</sequence>
<proteinExistence type="predicted"/>
<dbReference type="OrthoDB" id="5985188at2759"/>
<gene>
    <name evidence="1" type="ORF">OS493_002482</name>
</gene>
<dbReference type="PANTHER" id="PTHR31424">
    <property type="entry name" value="PROTEIN CBG23806"/>
    <property type="match status" value="1"/>
</dbReference>
<dbReference type="Proteomes" id="UP001163046">
    <property type="component" value="Unassembled WGS sequence"/>
</dbReference>
<evidence type="ECO:0000313" key="2">
    <source>
        <dbReference type="Proteomes" id="UP001163046"/>
    </source>
</evidence>
<dbReference type="AlphaFoldDB" id="A0A9W9YT12"/>
<dbReference type="EMBL" id="MU827302">
    <property type="protein sequence ID" value="KAJ7365765.1"/>
    <property type="molecule type" value="Genomic_DNA"/>
</dbReference>
<evidence type="ECO:0000313" key="1">
    <source>
        <dbReference type="EMBL" id="KAJ7365765.1"/>
    </source>
</evidence>
<comment type="caution">
    <text evidence="1">The sequence shown here is derived from an EMBL/GenBank/DDBJ whole genome shotgun (WGS) entry which is preliminary data.</text>
</comment>